<evidence type="ECO:0000256" key="1">
    <source>
        <dbReference type="SAM" id="Phobius"/>
    </source>
</evidence>
<keyword evidence="4" id="KW-1185">Reference proteome</keyword>
<reference evidence="3 4" key="1">
    <citation type="journal article" date="2015" name="Plant Cell">
        <title>Oil accumulation by the oleaginous diatom Fistulifera solaris as revealed by the genome and transcriptome.</title>
        <authorList>
            <person name="Tanaka T."/>
            <person name="Maeda Y."/>
            <person name="Veluchamy A."/>
            <person name="Tanaka M."/>
            <person name="Abida H."/>
            <person name="Marechal E."/>
            <person name="Bowler C."/>
            <person name="Muto M."/>
            <person name="Sunaga Y."/>
            <person name="Tanaka M."/>
            <person name="Yoshino T."/>
            <person name="Taniguchi T."/>
            <person name="Fukuda Y."/>
            <person name="Nemoto M."/>
            <person name="Matsumoto M."/>
            <person name="Wong P.S."/>
            <person name="Aburatani S."/>
            <person name="Fujibuchi W."/>
        </authorList>
    </citation>
    <scope>NUCLEOTIDE SEQUENCE [LARGE SCALE GENOMIC DNA]</scope>
    <source>
        <strain evidence="3 4">JPCC DA0580</strain>
    </source>
</reference>
<name>A0A1Z5KJK5_FISSO</name>
<comment type="caution">
    <text evidence="3">The sequence shown here is derived from an EMBL/GenBank/DDBJ whole genome shotgun (WGS) entry which is preliminary data.</text>
</comment>
<organism evidence="3 4">
    <name type="scientific">Fistulifera solaris</name>
    <name type="common">Oleaginous diatom</name>
    <dbReference type="NCBI Taxonomy" id="1519565"/>
    <lineage>
        <taxon>Eukaryota</taxon>
        <taxon>Sar</taxon>
        <taxon>Stramenopiles</taxon>
        <taxon>Ochrophyta</taxon>
        <taxon>Bacillariophyta</taxon>
        <taxon>Bacillariophyceae</taxon>
        <taxon>Bacillariophycidae</taxon>
        <taxon>Naviculales</taxon>
        <taxon>Naviculaceae</taxon>
        <taxon>Fistulifera</taxon>
    </lineage>
</organism>
<protein>
    <recommendedName>
        <fullName evidence="2">4Fe-4S ferredoxin-type domain-containing protein</fullName>
    </recommendedName>
</protein>
<keyword evidence="1" id="KW-0812">Transmembrane</keyword>
<evidence type="ECO:0000259" key="2">
    <source>
        <dbReference type="PROSITE" id="PS51379"/>
    </source>
</evidence>
<evidence type="ECO:0000313" key="3">
    <source>
        <dbReference type="EMBL" id="GAX26436.1"/>
    </source>
</evidence>
<dbReference type="AlphaFoldDB" id="A0A1Z5KJK5"/>
<evidence type="ECO:0000313" key="4">
    <source>
        <dbReference type="Proteomes" id="UP000198406"/>
    </source>
</evidence>
<dbReference type="InterPro" id="IPR017896">
    <property type="entry name" value="4Fe4S_Fe-S-bd"/>
</dbReference>
<gene>
    <name evidence="3" type="ORF">FisN_37Hu014</name>
</gene>
<keyword evidence="1" id="KW-1133">Transmembrane helix</keyword>
<keyword evidence="1" id="KW-0472">Membrane</keyword>
<dbReference type="PROSITE" id="PS51379">
    <property type="entry name" value="4FE4S_FER_2"/>
    <property type="match status" value="1"/>
</dbReference>
<dbReference type="InParanoid" id="A0A1Z5KJK5"/>
<proteinExistence type="predicted"/>
<feature type="transmembrane region" description="Helical" evidence="1">
    <location>
        <begin position="50"/>
        <end position="69"/>
    </location>
</feature>
<dbReference type="EMBL" id="BDSP01000245">
    <property type="protein sequence ID" value="GAX26436.1"/>
    <property type="molecule type" value="Genomic_DNA"/>
</dbReference>
<accession>A0A1Z5KJK5</accession>
<sequence length="180" mass="19839">MKHFLKRIDDDTLLPTAFILPKRWCVPSITLTFYTKTTNMTFAIIRKGRFAPALLLFVLMTMISAQDPFRNDLFKGRRCNRNDDSFCTCLDSFKCSNPGLGPRKCGVDGSKNCACYRDTENNSRCTTGCGIVCTSSEDCPDGEVCVDLGIASDICPPCAEGGVLGEPYRVCSKLCPSPFD</sequence>
<feature type="domain" description="4Fe-4S ferredoxin-type" evidence="2">
    <location>
        <begin position="116"/>
        <end position="149"/>
    </location>
</feature>
<dbReference type="Proteomes" id="UP000198406">
    <property type="component" value="Unassembled WGS sequence"/>
</dbReference>